<sequence length="204" mass="23194">MEVDLMQIDSVQEAPGLEDKKVSEFHEVFSIFDKNGDATSAKKLGKITAAELGIVMRSLGHNPSETELQDMVNEADADNNGTIDFDGTFHSASMGRWWQFRDNRTRVSENIFVADVFHPFSNTKEFLAMMAWKMKEADHEQELREAFNVFDRDNDGFITAEELRHVMTSMSESEQLTDVELDVMIREADQNGDGQIDCKWIAMG</sequence>
<dbReference type="Proteomes" id="UP000319257">
    <property type="component" value="Unassembled WGS sequence"/>
</dbReference>
<evidence type="ECO:0000256" key="2">
    <source>
        <dbReference type="ARBA" id="ARBA00022737"/>
    </source>
</evidence>
<keyword evidence="3" id="KW-0106">Calcium</keyword>
<dbReference type="FunFam" id="1.10.238.10:FF:000527">
    <property type="entry name" value="Calmodulin-3"/>
    <property type="match status" value="1"/>
</dbReference>
<dbReference type="GO" id="GO:0005509">
    <property type="term" value="F:calcium ion binding"/>
    <property type="evidence" value="ECO:0007669"/>
    <property type="project" value="InterPro"/>
</dbReference>
<dbReference type="InterPro" id="IPR018247">
    <property type="entry name" value="EF_Hand_1_Ca_BS"/>
</dbReference>
<organism evidence="5 6">
    <name type="scientific">Thyridium curvatum</name>
    <dbReference type="NCBI Taxonomy" id="1093900"/>
    <lineage>
        <taxon>Eukaryota</taxon>
        <taxon>Fungi</taxon>
        <taxon>Dikarya</taxon>
        <taxon>Ascomycota</taxon>
        <taxon>Pezizomycotina</taxon>
        <taxon>Sordariomycetes</taxon>
        <taxon>Sordariomycetidae</taxon>
        <taxon>Thyridiales</taxon>
        <taxon>Thyridiaceae</taxon>
        <taxon>Thyridium</taxon>
    </lineage>
</organism>
<dbReference type="RefSeq" id="XP_030991639.1">
    <property type="nucleotide sequence ID" value="XM_031143861.1"/>
</dbReference>
<dbReference type="InterPro" id="IPR002048">
    <property type="entry name" value="EF_hand_dom"/>
</dbReference>
<dbReference type="Gene3D" id="1.10.238.10">
    <property type="entry name" value="EF-hand"/>
    <property type="match status" value="2"/>
</dbReference>
<dbReference type="InParanoid" id="A0A507AYP3"/>
<dbReference type="GO" id="GO:0016460">
    <property type="term" value="C:myosin II complex"/>
    <property type="evidence" value="ECO:0007669"/>
    <property type="project" value="TreeGrafter"/>
</dbReference>
<reference evidence="5 6" key="1">
    <citation type="submission" date="2019-06" db="EMBL/GenBank/DDBJ databases">
        <title>Draft genome sequence of the filamentous fungus Phialemoniopsis curvata isolated from diesel fuel.</title>
        <authorList>
            <person name="Varaljay V.A."/>
            <person name="Lyon W.J."/>
            <person name="Crouch A.L."/>
            <person name="Drake C.E."/>
            <person name="Hollomon J.M."/>
            <person name="Nadeau L.J."/>
            <person name="Nunn H.S."/>
            <person name="Stevenson B.S."/>
            <person name="Bojanowski C.L."/>
            <person name="Crookes-Goodson W.J."/>
        </authorList>
    </citation>
    <scope>NUCLEOTIDE SEQUENCE [LARGE SCALE GENOMIC DNA]</scope>
    <source>
        <strain evidence="5 6">D216</strain>
    </source>
</reference>
<evidence type="ECO:0000313" key="5">
    <source>
        <dbReference type="EMBL" id="TPX09928.1"/>
    </source>
</evidence>
<evidence type="ECO:0000259" key="4">
    <source>
        <dbReference type="PROSITE" id="PS50222"/>
    </source>
</evidence>
<dbReference type="CDD" id="cd00051">
    <property type="entry name" value="EFh"/>
    <property type="match status" value="2"/>
</dbReference>
<evidence type="ECO:0000256" key="3">
    <source>
        <dbReference type="ARBA" id="ARBA00022837"/>
    </source>
</evidence>
<keyword evidence="2" id="KW-0677">Repeat</keyword>
<dbReference type="InterPro" id="IPR050230">
    <property type="entry name" value="CALM/Myosin/TropC-like"/>
</dbReference>
<protein>
    <recommendedName>
        <fullName evidence="1">Calmodulin</fullName>
    </recommendedName>
</protein>
<dbReference type="AlphaFoldDB" id="A0A507AYP3"/>
<dbReference type="OrthoDB" id="26525at2759"/>
<dbReference type="PROSITE" id="PS00018">
    <property type="entry name" value="EF_HAND_1"/>
    <property type="match status" value="1"/>
</dbReference>
<accession>A0A507AYP3</accession>
<dbReference type="STRING" id="1093900.A0A507AYP3"/>
<dbReference type="SMART" id="SM00054">
    <property type="entry name" value="EFh"/>
    <property type="match status" value="4"/>
</dbReference>
<proteinExistence type="predicted"/>
<evidence type="ECO:0000256" key="1">
    <source>
        <dbReference type="ARBA" id="ARBA00020786"/>
    </source>
</evidence>
<keyword evidence="6" id="KW-1185">Reference proteome</keyword>
<dbReference type="GeneID" id="41976397"/>
<evidence type="ECO:0000313" key="6">
    <source>
        <dbReference type="Proteomes" id="UP000319257"/>
    </source>
</evidence>
<dbReference type="PANTHER" id="PTHR23048:SF0">
    <property type="entry name" value="CALMODULIN LIKE 3"/>
    <property type="match status" value="1"/>
</dbReference>
<dbReference type="Pfam" id="PF13499">
    <property type="entry name" value="EF-hand_7"/>
    <property type="match status" value="2"/>
</dbReference>
<feature type="domain" description="EF-hand" evidence="4">
    <location>
        <begin position="138"/>
        <end position="173"/>
    </location>
</feature>
<feature type="domain" description="EF-hand" evidence="4">
    <location>
        <begin position="20"/>
        <end position="62"/>
    </location>
</feature>
<dbReference type="FunFam" id="1.10.238.10:FF:000001">
    <property type="entry name" value="Calmodulin 1"/>
    <property type="match status" value="1"/>
</dbReference>
<comment type="caution">
    <text evidence="5">The sequence shown here is derived from an EMBL/GenBank/DDBJ whole genome shotgun (WGS) entry which is preliminary data.</text>
</comment>
<gene>
    <name evidence="5" type="ORF">E0L32_008950</name>
</gene>
<dbReference type="InterPro" id="IPR011992">
    <property type="entry name" value="EF-hand-dom_pair"/>
</dbReference>
<name>A0A507AYP3_9PEZI</name>
<dbReference type="PANTHER" id="PTHR23048">
    <property type="entry name" value="MYOSIN LIGHT CHAIN 1, 3"/>
    <property type="match status" value="1"/>
</dbReference>
<dbReference type="PROSITE" id="PS50222">
    <property type="entry name" value="EF_HAND_2"/>
    <property type="match status" value="2"/>
</dbReference>
<dbReference type="SUPFAM" id="SSF47473">
    <property type="entry name" value="EF-hand"/>
    <property type="match status" value="1"/>
</dbReference>
<dbReference type="EMBL" id="SKBQ01000061">
    <property type="protein sequence ID" value="TPX09928.1"/>
    <property type="molecule type" value="Genomic_DNA"/>
</dbReference>